<organism evidence="3">
    <name type="scientific">Rhodopseudomonas palustris (strain BisB18)</name>
    <dbReference type="NCBI Taxonomy" id="316056"/>
    <lineage>
        <taxon>Bacteria</taxon>
        <taxon>Pseudomonadati</taxon>
        <taxon>Pseudomonadota</taxon>
        <taxon>Alphaproteobacteria</taxon>
        <taxon>Hyphomicrobiales</taxon>
        <taxon>Nitrobacteraceae</taxon>
        <taxon>Rhodopseudomonas</taxon>
    </lineage>
</organism>
<dbReference type="InterPro" id="IPR021136">
    <property type="entry name" value="Flagellar_hook_control-like_C"/>
</dbReference>
<feature type="compositionally biased region" description="Low complexity" evidence="1">
    <location>
        <begin position="285"/>
        <end position="306"/>
    </location>
</feature>
<evidence type="ECO:0000313" key="3">
    <source>
        <dbReference type="EMBL" id="ABD86673.1"/>
    </source>
</evidence>
<dbReference type="eggNOG" id="COG5049">
    <property type="taxonomic scope" value="Bacteria"/>
</dbReference>
<evidence type="ECO:0000256" key="1">
    <source>
        <dbReference type="SAM" id="MobiDB-lite"/>
    </source>
</evidence>
<name>Q21AB3_RHOPB</name>
<feature type="compositionally biased region" description="Basic and acidic residues" evidence="1">
    <location>
        <begin position="328"/>
        <end position="350"/>
    </location>
</feature>
<proteinExistence type="predicted"/>
<dbReference type="CDD" id="cd17470">
    <property type="entry name" value="T3SS_Flik_C"/>
    <property type="match status" value="1"/>
</dbReference>
<protein>
    <submittedName>
        <fullName evidence="3">Putative chemotaxis MotD protein</fullName>
    </submittedName>
</protein>
<gene>
    <name evidence="3" type="ordered locus">RPC_1109</name>
</gene>
<reference evidence="3" key="1">
    <citation type="submission" date="2006-03" db="EMBL/GenBank/DDBJ databases">
        <title>Complete sequence of Rhodopseudomonas palustris BisB18.</title>
        <authorList>
            <consortium name="US DOE Joint Genome Institute"/>
            <person name="Copeland A."/>
            <person name="Lucas S."/>
            <person name="Lapidus A."/>
            <person name="Barry K."/>
            <person name="Detter J.C."/>
            <person name="Glavina del Rio T."/>
            <person name="Hammon N."/>
            <person name="Israni S."/>
            <person name="Dalin E."/>
            <person name="Tice H."/>
            <person name="Pitluck S."/>
            <person name="Chain P."/>
            <person name="Malfatti S."/>
            <person name="Shin M."/>
            <person name="Vergez L."/>
            <person name="Schmutz J."/>
            <person name="Larimer F."/>
            <person name="Land M."/>
            <person name="Hauser L."/>
            <person name="Pelletier D.A."/>
            <person name="Kyrpides N."/>
            <person name="Anderson I."/>
            <person name="Oda Y."/>
            <person name="Harwood C.S."/>
            <person name="Richardson P."/>
        </authorList>
    </citation>
    <scope>NUCLEOTIDE SEQUENCE [LARGE SCALE GENOMIC DNA]</scope>
    <source>
        <strain evidence="3">BisB18</strain>
    </source>
</reference>
<dbReference type="HOGENOM" id="CLU_854946_0_0_5"/>
<dbReference type="InterPro" id="IPR038610">
    <property type="entry name" value="FliK-like_C_sf"/>
</dbReference>
<sequence length="356" mass="37408">MIAQAAKPGAKAETPRDSTEVAIPDLEMAVRGAEPTDDDAEVSSRPKNRAGKSAERAARHAASEVIASLEGRSPDAALSAMIAKFDQPAPSSAAGDDAAPPLSLPQLRAEPRDASLTLVDAAATAETAPSNDLSAPRVALSIDTAEARPLPVKVAVRDQETHFAPVQQLTQLQKIVDRMSAELPAASAPIVGTAADAAPSGLHKASDGPVKILTLQLEPPDLGAVTVKMRLAGDAVEIRLTAERADTARMLQHERGTLTDIMQSAGYKFDIAAIDHSRAADSNAGSGQQQPQPDQRQPQQSPGGSPINFAESGRQSNDAQSGPRHNRQQHEQFTEPADRPQDNEVVRDRAGGAVYL</sequence>
<dbReference type="EMBL" id="CP000301">
    <property type="protein sequence ID" value="ABD86673.1"/>
    <property type="molecule type" value="Genomic_DNA"/>
</dbReference>
<feature type="domain" description="Flagellar hook-length control protein-like C-terminal" evidence="2">
    <location>
        <begin position="206"/>
        <end position="270"/>
    </location>
</feature>
<dbReference type="Gene3D" id="3.30.750.140">
    <property type="match status" value="1"/>
</dbReference>
<dbReference type="STRING" id="316056.RPC_1109"/>
<dbReference type="KEGG" id="rpc:RPC_1109"/>
<feature type="region of interest" description="Disordered" evidence="1">
    <location>
        <begin position="1"/>
        <end position="60"/>
    </location>
</feature>
<evidence type="ECO:0000259" key="2">
    <source>
        <dbReference type="Pfam" id="PF02120"/>
    </source>
</evidence>
<feature type="region of interest" description="Disordered" evidence="1">
    <location>
        <begin position="279"/>
        <end position="356"/>
    </location>
</feature>
<dbReference type="Pfam" id="PF02120">
    <property type="entry name" value="Flg_hook"/>
    <property type="match status" value="1"/>
</dbReference>
<dbReference type="AlphaFoldDB" id="Q21AB3"/>
<accession>Q21AB3</accession>